<evidence type="ECO:0000259" key="1">
    <source>
        <dbReference type="Pfam" id="PF01170"/>
    </source>
</evidence>
<dbReference type="Proteomes" id="UP000886076">
    <property type="component" value="Unassembled WGS sequence"/>
</dbReference>
<evidence type="ECO:0000313" key="2">
    <source>
        <dbReference type="EMBL" id="HEW64063.1"/>
    </source>
</evidence>
<proteinExistence type="predicted"/>
<dbReference type="RefSeq" id="WP_272985393.1">
    <property type="nucleotide sequence ID" value="NZ_DSFH01000047.1"/>
</dbReference>
<feature type="domain" description="Ribosomal RNA large subunit methyltransferase K/L-like methyltransferase" evidence="1">
    <location>
        <begin position="160"/>
        <end position="302"/>
    </location>
</feature>
<dbReference type="GO" id="GO:0030488">
    <property type="term" value="P:tRNA methylation"/>
    <property type="evidence" value="ECO:0007669"/>
    <property type="project" value="TreeGrafter"/>
</dbReference>
<dbReference type="PANTHER" id="PTHR14911">
    <property type="entry name" value="THUMP DOMAIN-CONTAINING"/>
    <property type="match status" value="1"/>
</dbReference>
<sequence>MPLFYALLSGKYPCLSRSEFISLLEFYEGNIVLELTNTTIFEVEDETDAINIQVRSSTIKEVGRVIGIIPSKGEPLFFKYCPNGKIYIKPHRIQGFLKSLDGNALVSIALSFIKKNCIESRKEDKKTVRVIAADGVLIIGELLSDRGKGDIISQNPHNLPFYKPGALNFWFARLLVNLSISKEGRVFYDPFCGTGSLPLSALNDWEFISICSDIRKDMCYGAKRNLKTLSKVNEFEIIRADARHLPIRERSIGFVATDPPYGRSIKSLFSDSTNLSQDSLKELANILDFGGKIVFSLDRNIAEKLIIPEGLKIKSRCPMYVHNRLTRIIMVMQKVE</sequence>
<protein>
    <recommendedName>
        <fullName evidence="1">Ribosomal RNA large subunit methyltransferase K/L-like methyltransferase domain-containing protein</fullName>
    </recommendedName>
</protein>
<dbReference type="CDD" id="cd02440">
    <property type="entry name" value="AdoMet_MTases"/>
    <property type="match status" value="1"/>
</dbReference>
<gene>
    <name evidence="2" type="ORF">ENO39_03295</name>
</gene>
<accession>A0A7C2VJ60</accession>
<dbReference type="AlphaFoldDB" id="A0A7C2VJ60"/>
<dbReference type="InterPro" id="IPR029063">
    <property type="entry name" value="SAM-dependent_MTases_sf"/>
</dbReference>
<name>A0A7C2VJ60_9CREN</name>
<reference evidence="2" key="1">
    <citation type="journal article" date="2020" name="mSystems">
        <title>Genome- and Community-Level Interaction Insights into Carbon Utilization and Element Cycling Functions of Hydrothermarchaeota in Hydrothermal Sediment.</title>
        <authorList>
            <person name="Zhou Z."/>
            <person name="Liu Y."/>
            <person name="Xu W."/>
            <person name="Pan J."/>
            <person name="Luo Z.H."/>
            <person name="Li M."/>
        </authorList>
    </citation>
    <scope>NUCLEOTIDE SEQUENCE [LARGE SCALE GENOMIC DNA]</scope>
    <source>
        <strain evidence="2">SpSt-1261</strain>
    </source>
</reference>
<dbReference type="SUPFAM" id="SSF53335">
    <property type="entry name" value="S-adenosyl-L-methionine-dependent methyltransferases"/>
    <property type="match status" value="1"/>
</dbReference>
<dbReference type="Pfam" id="PF01170">
    <property type="entry name" value="UPF0020"/>
    <property type="match status" value="1"/>
</dbReference>
<dbReference type="InterPro" id="IPR000241">
    <property type="entry name" value="RlmKL-like_Mtase"/>
</dbReference>
<dbReference type="PANTHER" id="PTHR14911:SF21">
    <property type="entry name" value="N2-METHYLGUANOSINE TRNA METHYLTRANSFERASE"/>
    <property type="match status" value="1"/>
</dbReference>
<organism evidence="2">
    <name type="scientific">Fervidicoccus fontis</name>
    <dbReference type="NCBI Taxonomy" id="683846"/>
    <lineage>
        <taxon>Archaea</taxon>
        <taxon>Thermoproteota</taxon>
        <taxon>Thermoprotei</taxon>
        <taxon>Fervidicoccales</taxon>
        <taxon>Fervidicoccaceae</taxon>
        <taxon>Fervidicoccus</taxon>
    </lineage>
</organism>
<dbReference type="Gene3D" id="3.40.50.150">
    <property type="entry name" value="Vaccinia Virus protein VP39"/>
    <property type="match status" value="1"/>
</dbReference>
<dbReference type="GO" id="GO:0016423">
    <property type="term" value="F:tRNA (guanine) methyltransferase activity"/>
    <property type="evidence" value="ECO:0007669"/>
    <property type="project" value="TreeGrafter"/>
</dbReference>
<dbReference type="EMBL" id="DSFH01000047">
    <property type="protein sequence ID" value="HEW64063.1"/>
    <property type="molecule type" value="Genomic_DNA"/>
</dbReference>
<comment type="caution">
    <text evidence="2">The sequence shown here is derived from an EMBL/GenBank/DDBJ whole genome shotgun (WGS) entry which is preliminary data.</text>
</comment>